<keyword evidence="1" id="KW-0812">Transmembrane</keyword>
<evidence type="ECO:0000313" key="3">
    <source>
        <dbReference type="Proteomes" id="UP000179023"/>
    </source>
</evidence>
<evidence type="ECO:0000256" key="1">
    <source>
        <dbReference type="SAM" id="Phobius"/>
    </source>
</evidence>
<proteinExistence type="predicted"/>
<protein>
    <submittedName>
        <fullName evidence="2">Uncharacterized protein</fullName>
    </submittedName>
</protein>
<dbReference type="EMBL" id="MHQI01000030">
    <property type="protein sequence ID" value="OGZ99961.1"/>
    <property type="molecule type" value="Genomic_DNA"/>
</dbReference>
<dbReference type="AlphaFoldDB" id="A0A1G2KMZ7"/>
<gene>
    <name evidence="2" type="ORF">A3C07_02945</name>
</gene>
<evidence type="ECO:0000313" key="2">
    <source>
        <dbReference type="EMBL" id="OGZ99961.1"/>
    </source>
</evidence>
<sequence length="402" mass="46068">MQANVREATVNDAQAVFRFFLSQGKVREEECMLWLKRWKLLFQLNPWLSGAARLRQGFVGQARHPIGWVIEGENGAIEGYAGNIILPYVYGGAVYTAGCTTGVVVEPSYRRYSMSMLKGYFIQTGIDIFISSTANEVSGAIFDAFKVPKFPVGNYNTMYYFLINPSNVAYAFLRRRMPFFFARPVATFAGAILAFWFYLRDMVAFGRSNMVTSINHHTRTGVGVKIVEKSLKDLDETYDAFWEFARNQKDQLIFLRTREALRWHFAESGNWGAPSVFCYYEEDRMLGYAIIDKHFEKENGILRFRCVDILTLEDKKEIIKRLIGAAYTRAKKEGADLLVCYFFPASVRKVIGALAHMRRKRSGGVYMRILNPKLSSRDVMRKWYATCADGDSAFWSLTAPRL</sequence>
<keyword evidence="1" id="KW-0472">Membrane</keyword>
<organism evidence="2 3">
    <name type="scientific">Candidatus Sungbacteria bacterium RIFCSPHIGHO2_02_FULL_47_11</name>
    <dbReference type="NCBI Taxonomy" id="1802270"/>
    <lineage>
        <taxon>Bacteria</taxon>
        <taxon>Candidatus Sungiibacteriota</taxon>
    </lineage>
</organism>
<keyword evidence="1" id="KW-1133">Transmembrane helix</keyword>
<name>A0A1G2KMZ7_9BACT</name>
<comment type="caution">
    <text evidence="2">The sequence shown here is derived from an EMBL/GenBank/DDBJ whole genome shotgun (WGS) entry which is preliminary data.</text>
</comment>
<feature type="transmembrane region" description="Helical" evidence="1">
    <location>
        <begin position="180"/>
        <end position="199"/>
    </location>
</feature>
<accession>A0A1G2KMZ7</accession>
<dbReference type="Proteomes" id="UP000179023">
    <property type="component" value="Unassembled WGS sequence"/>
</dbReference>
<dbReference type="STRING" id="1802270.A3C07_02945"/>
<reference evidence="2 3" key="1">
    <citation type="journal article" date="2016" name="Nat. Commun.">
        <title>Thousands of microbial genomes shed light on interconnected biogeochemical processes in an aquifer system.</title>
        <authorList>
            <person name="Anantharaman K."/>
            <person name="Brown C.T."/>
            <person name="Hug L.A."/>
            <person name="Sharon I."/>
            <person name="Castelle C.J."/>
            <person name="Probst A.J."/>
            <person name="Thomas B.C."/>
            <person name="Singh A."/>
            <person name="Wilkins M.J."/>
            <person name="Karaoz U."/>
            <person name="Brodie E.L."/>
            <person name="Williams K.H."/>
            <person name="Hubbard S.S."/>
            <person name="Banfield J.F."/>
        </authorList>
    </citation>
    <scope>NUCLEOTIDE SEQUENCE [LARGE SCALE GENOMIC DNA]</scope>
</reference>